<proteinExistence type="predicted"/>
<evidence type="ECO:0000256" key="1">
    <source>
        <dbReference type="SAM" id="Coils"/>
    </source>
</evidence>
<sequence length="232" mass="25470">MTPPLNQALGNPITEDDIANYLVNNPDFFQRHAELLATVQFTSPHSHRAVSLQERQAEMLREKIKLLEQRIMEMIRHGNENVMLSDKILRWARSLFLTINPAELPVEIVREIKDQFAVPQVGLRVWGVAEGFAALPAAQEVSEDAKVFATSLNEPFCGLNTGFEAVSWLEEPGTVSSLALIPLRSGMAGSQAPAFGMLVLASGDAQRFNSGMGTDFLARIGEIASAALSRLR</sequence>
<dbReference type="Proteomes" id="UP001302257">
    <property type="component" value="Chromosome"/>
</dbReference>
<feature type="coiled-coil region" evidence="1">
    <location>
        <begin position="50"/>
        <end position="77"/>
    </location>
</feature>
<name>A0ABZ0B4C1_9BURK</name>
<reference evidence="2 3" key="1">
    <citation type="submission" date="2023-08" db="EMBL/GenBank/DDBJ databases">
        <title>Rhodoferax potami sp. nov. and Rhodoferax mekongensis sp. nov., isolated from the Mekong River in Thailand.</title>
        <authorList>
            <person name="Kitikhun S."/>
            <person name="Charoenyingcharoen P."/>
            <person name="Siriarchawattana P."/>
            <person name="Likhitrattanapisal S."/>
            <person name="Nilsakha T."/>
            <person name="Chanpet A."/>
            <person name="Rattanawaree P."/>
            <person name="Ingsriswang S."/>
        </authorList>
    </citation>
    <scope>NUCLEOTIDE SEQUENCE [LARGE SCALE GENOMIC DNA]</scope>
    <source>
        <strain evidence="2 3">TBRC 17307</strain>
    </source>
</reference>
<dbReference type="InterPro" id="IPR029016">
    <property type="entry name" value="GAF-like_dom_sf"/>
</dbReference>
<protein>
    <submittedName>
        <fullName evidence="2">DUF484 family protein</fullName>
    </submittedName>
</protein>
<evidence type="ECO:0000313" key="2">
    <source>
        <dbReference type="EMBL" id="WNO06668.1"/>
    </source>
</evidence>
<organism evidence="2 3">
    <name type="scientific">Rhodoferax mekongensis</name>
    <dbReference type="NCBI Taxonomy" id="3068341"/>
    <lineage>
        <taxon>Bacteria</taxon>
        <taxon>Pseudomonadati</taxon>
        <taxon>Pseudomonadota</taxon>
        <taxon>Betaproteobacteria</taxon>
        <taxon>Burkholderiales</taxon>
        <taxon>Comamonadaceae</taxon>
        <taxon>Rhodoferax</taxon>
    </lineage>
</organism>
<dbReference type="EMBL" id="CP132507">
    <property type="protein sequence ID" value="WNO06668.1"/>
    <property type="molecule type" value="Genomic_DNA"/>
</dbReference>
<evidence type="ECO:0000313" key="3">
    <source>
        <dbReference type="Proteomes" id="UP001302257"/>
    </source>
</evidence>
<dbReference type="Gene3D" id="3.30.450.40">
    <property type="match status" value="1"/>
</dbReference>
<dbReference type="PANTHER" id="PTHR38765">
    <property type="entry name" value="DUF484 DOMAIN-CONTAINING PROTEIN"/>
    <property type="match status" value="1"/>
</dbReference>
<keyword evidence="3" id="KW-1185">Reference proteome</keyword>
<dbReference type="Pfam" id="PF04340">
    <property type="entry name" value="DUF484"/>
    <property type="match status" value="1"/>
</dbReference>
<keyword evidence="1" id="KW-0175">Coiled coil</keyword>
<dbReference type="PANTHER" id="PTHR38765:SF1">
    <property type="entry name" value="DUF484 DOMAIN-CONTAINING PROTEIN"/>
    <property type="match status" value="1"/>
</dbReference>
<dbReference type="RefSeq" id="WP_313869348.1">
    <property type="nucleotide sequence ID" value="NZ_CP132507.1"/>
</dbReference>
<gene>
    <name evidence="2" type="ORF">RAN89_05475</name>
</gene>
<dbReference type="InterPro" id="IPR007435">
    <property type="entry name" value="DUF484"/>
</dbReference>
<accession>A0ABZ0B4C1</accession>